<sequence>MKMNPCTIRDFVNSVSGFVIKCFCRDNMLSWEGWGGGQLIIKCPSGDPVGPAVAGTQPDPPEPFSIKSDKLRPIPQPCSDLNLAQASFRSRKAVPDSSRFHTTQTVHYEQTNQRNQRVKPEKKAQY</sequence>
<feature type="region of interest" description="Disordered" evidence="1">
    <location>
        <begin position="47"/>
        <end position="71"/>
    </location>
</feature>
<reference evidence="2" key="1">
    <citation type="submission" date="2023-10" db="EMBL/GenBank/DDBJ databases">
        <title>Genome assemblies of two species of porcelain crab, Petrolisthes cinctipes and Petrolisthes manimaculis (Anomura: Porcellanidae).</title>
        <authorList>
            <person name="Angst P."/>
        </authorList>
    </citation>
    <scope>NUCLEOTIDE SEQUENCE</scope>
    <source>
        <strain evidence="2">PB745_01</strain>
        <tissue evidence="2">Gill</tissue>
    </source>
</reference>
<name>A0AAE1BKR8_PETCI</name>
<evidence type="ECO:0000313" key="3">
    <source>
        <dbReference type="Proteomes" id="UP001286313"/>
    </source>
</evidence>
<comment type="caution">
    <text evidence="2">The sequence shown here is derived from an EMBL/GenBank/DDBJ whole genome shotgun (WGS) entry which is preliminary data.</text>
</comment>
<proteinExistence type="predicted"/>
<feature type="compositionally biased region" description="Polar residues" evidence="1">
    <location>
        <begin position="100"/>
        <end position="115"/>
    </location>
</feature>
<dbReference type="Proteomes" id="UP001286313">
    <property type="component" value="Unassembled WGS sequence"/>
</dbReference>
<gene>
    <name evidence="2" type="ORF">Pcinc_041444</name>
</gene>
<evidence type="ECO:0000313" key="2">
    <source>
        <dbReference type="EMBL" id="KAK3851942.1"/>
    </source>
</evidence>
<protein>
    <submittedName>
        <fullName evidence="2">Uncharacterized protein</fullName>
    </submittedName>
</protein>
<dbReference type="AlphaFoldDB" id="A0AAE1BKR8"/>
<dbReference type="EMBL" id="JAWQEG010007656">
    <property type="protein sequence ID" value="KAK3851942.1"/>
    <property type="molecule type" value="Genomic_DNA"/>
</dbReference>
<keyword evidence="3" id="KW-1185">Reference proteome</keyword>
<evidence type="ECO:0000256" key="1">
    <source>
        <dbReference type="SAM" id="MobiDB-lite"/>
    </source>
</evidence>
<accession>A0AAE1BKR8</accession>
<feature type="region of interest" description="Disordered" evidence="1">
    <location>
        <begin position="89"/>
        <end position="126"/>
    </location>
</feature>
<organism evidence="2 3">
    <name type="scientific">Petrolisthes cinctipes</name>
    <name type="common">Flat porcelain crab</name>
    <dbReference type="NCBI Taxonomy" id="88211"/>
    <lineage>
        <taxon>Eukaryota</taxon>
        <taxon>Metazoa</taxon>
        <taxon>Ecdysozoa</taxon>
        <taxon>Arthropoda</taxon>
        <taxon>Crustacea</taxon>
        <taxon>Multicrustacea</taxon>
        <taxon>Malacostraca</taxon>
        <taxon>Eumalacostraca</taxon>
        <taxon>Eucarida</taxon>
        <taxon>Decapoda</taxon>
        <taxon>Pleocyemata</taxon>
        <taxon>Anomura</taxon>
        <taxon>Galatheoidea</taxon>
        <taxon>Porcellanidae</taxon>
        <taxon>Petrolisthes</taxon>
    </lineage>
</organism>